<reference evidence="2" key="1">
    <citation type="submission" date="2017-03" db="EMBL/GenBank/DDBJ databases">
        <title>The mitochondrial genome of the carnivorous plant Utricularia reniformis (Lentibulariaceae): structure, comparative analysis and evolutionary landmarks.</title>
        <authorList>
            <person name="Silva S.R."/>
            <person name="Alvarenga D.O."/>
            <person name="Michael T.P."/>
            <person name="Miranda V.F.O."/>
            <person name="Varani A.M."/>
        </authorList>
    </citation>
    <scope>NUCLEOTIDE SEQUENCE</scope>
</reference>
<feature type="region of interest" description="Disordered" evidence="1">
    <location>
        <begin position="87"/>
        <end position="109"/>
    </location>
</feature>
<dbReference type="AlphaFoldDB" id="A0A1Y0B242"/>
<gene>
    <name evidence="2" type="ORF">AEK19_MT1327</name>
</gene>
<keyword evidence="2" id="KW-0496">Mitochondrion</keyword>
<proteinExistence type="predicted"/>
<evidence type="ECO:0000313" key="2">
    <source>
        <dbReference type="EMBL" id="ART31525.1"/>
    </source>
</evidence>
<geneLocation type="mitochondrion" evidence="2"/>
<dbReference type="EMBL" id="KY774314">
    <property type="protein sequence ID" value="ART31525.1"/>
    <property type="molecule type" value="Genomic_DNA"/>
</dbReference>
<evidence type="ECO:0000256" key="1">
    <source>
        <dbReference type="SAM" id="MobiDB-lite"/>
    </source>
</evidence>
<protein>
    <submittedName>
        <fullName evidence="2">Uncharacterized protein</fullName>
    </submittedName>
</protein>
<name>A0A1Y0B242_9LAMI</name>
<feature type="compositionally biased region" description="Polar residues" evidence="1">
    <location>
        <begin position="87"/>
        <end position="97"/>
    </location>
</feature>
<sequence>MICKLLSRAYNYHLDSKTQFQKLKLTKFFSYNNRISLSMPTLEMELDLVMCGMQVHLEDWINILFTAWNNSVGFQAAVRVYRSSINPLKDISNSSPGFDQRARRLSTVE</sequence>
<accession>A0A1Y0B242</accession>
<organism evidence="2">
    <name type="scientific">Utricularia reniformis</name>
    <dbReference type="NCBI Taxonomy" id="192314"/>
    <lineage>
        <taxon>Eukaryota</taxon>
        <taxon>Viridiplantae</taxon>
        <taxon>Streptophyta</taxon>
        <taxon>Embryophyta</taxon>
        <taxon>Tracheophyta</taxon>
        <taxon>Spermatophyta</taxon>
        <taxon>Magnoliopsida</taxon>
        <taxon>eudicotyledons</taxon>
        <taxon>Gunneridae</taxon>
        <taxon>Pentapetalae</taxon>
        <taxon>asterids</taxon>
        <taxon>lamiids</taxon>
        <taxon>Lamiales</taxon>
        <taxon>Lentibulariaceae</taxon>
        <taxon>Utricularia</taxon>
    </lineage>
</organism>